<dbReference type="InterPro" id="IPR006143">
    <property type="entry name" value="RND_pump_MFP"/>
</dbReference>
<dbReference type="Pfam" id="PF25876">
    <property type="entry name" value="HH_MFP_RND"/>
    <property type="match status" value="1"/>
</dbReference>
<dbReference type="Pfam" id="PF25967">
    <property type="entry name" value="RND-MFP_C"/>
    <property type="match status" value="1"/>
</dbReference>
<dbReference type="Pfam" id="PF25917">
    <property type="entry name" value="BSH_RND"/>
    <property type="match status" value="1"/>
</dbReference>
<evidence type="ECO:0000256" key="2">
    <source>
        <dbReference type="ARBA" id="ARBA00009477"/>
    </source>
</evidence>
<evidence type="ECO:0000256" key="1">
    <source>
        <dbReference type="ARBA" id="ARBA00004519"/>
    </source>
</evidence>
<protein>
    <submittedName>
        <fullName evidence="9">Efflux RND transporter periplasmic adaptor subunit</fullName>
    </submittedName>
</protein>
<dbReference type="GO" id="GO:0022857">
    <property type="term" value="F:transmembrane transporter activity"/>
    <property type="evidence" value="ECO:0007669"/>
    <property type="project" value="InterPro"/>
</dbReference>
<feature type="coiled-coil region" evidence="3">
    <location>
        <begin position="100"/>
        <end position="127"/>
    </location>
</feature>
<evidence type="ECO:0000313" key="9">
    <source>
        <dbReference type="EMBL" id="MCW8346522.1"/>
    </source>
</evidence>
<dbReference type="NCBIfam" id="TIGR01730">
    <property type="entry name" value="RND_mfp"/>
    <property type="match status" value="1"/>
</dbReference>
<feature type="chain" id="PRO_5040748062" evidence="4">
    <location>
        <begin position="20"/>
        <end position="372"/>
    </location>
</feature>
<dbReference type="Gene3D" id="1.10.287.470">
    <property type="entry name" value="Helix hairpin bin"/>
    <property type="match status" value="1"/>
</dbReference>
<evidence type="ECO:0000256" key="4">
    <source>
        <dbReference type="SAM" id="SignalP"/>
    </source>
</evidence>
<comment type="similarity">
    <text evidence="2">Belongs to the membrane fusion protein (MFP) (TC 8.A.1) family.</text>
</comment>
<dbReference type="Gene3D" id="2.40.420.20">
    <property type="match status" value="1"/>
</dbReference>
<accession>A0A9X3HX77</accession>
<feature type="domain" description="Multidrug resistance protein MdtA-like C-terminal permuted SH3" evidence="8">
    <location>
        <begin position="300"/>
        <end position="357"/>
    </location>
</feature>
<dbReference type="PANTHER" id="PTHR30158">
    <property type="entry name" value="ACRA/E-RELATED COMPONENT OF DRUG EFFLUX TRANSPORTER"/>
    <property type="match status" value="1"/>
</dbReference>
<feature type="signal peptide" evidence="4">
    <location>
        <begin position="1"/>
        <end position="19"/>
    </location>
</feature>
<evidence type="ECO:0000259" key="6">
    <source>
        <dbReference type="Pfam" id="PF25917"/>
    </source>
</evidence>
<evidence type="ECO:0000259" key="5">
    <source>
        <dbReference type="Pfam" id="PF25876"/>
    </source>
</evidence>
<dbReference type="InterPro" id="IPR058626">
    <property type="entry name" value="MdtA-like_b-barrel"/>
</dbReference>
<evidence type="ECO:0000259" key="7">
    <source>
        <dbReference type="Pfam" id="PF25944"/>
    </source>
</evidence>
<keyword evidence="10" id="KW-1185">Reference proteome</keyword>
<dbReference type="PROSITE" id="PS51257">
    <property type="entry name" value="PROKAR_LIPOPROTEIN"/>
    <property type="match status" value="1"/>
</dbReference>
<dbReference type="SUPFAM" id="SSF111369">
    <property type="entry name" value="HlyD-like secretion proteins"/>
    <property type="match status" value="1"/>
</dbReference>
<dbReference type="Pfam" id="PF25944">
    <property type="entry name" value="Beta-barrel_RND"/>
    <property type="match status" value="1"/>
</dbReference>
<proteinExistence type="inferred from homology"/>
<evidence type="ECO:0000256" key="3">
    <source>
        <dbReference type="SAM" id="Coils"/>
    </source>
</evidence>
<organism evidence="9 10">
    <name type="scientific">Vibrio qingdaonensis</name>
    <dbReference type="NCBI Taxonomy" id="2829491"/>
    <lineage>
        <taxon>Bacteria</taxon>
        <taxon>Pseudomonadati</taxon>
        <taxon>Pseudomonadota</taxon>
        <taxon>Gammaproteobacteria</taxon>
        <taxon>Vibrionales</taxon>
        <taxon>Vibrionaceae</taxon>
        <taxon>Vibrio</taxon>
    </lineage>
</organism>
<dbReference type="PANTHER" id="PTHR30158:SF3">
    <property type="entry name" value="MULTIDRUG EFFLUX PUMP SUBUNIT ACRA-RELATED"/>
    <property type="match status" value="1"/>
</dbReference>
<keyword evidence="4" id="KW-0732">Signal</keyword>
<comment type="caution">
    <text evidence="9">The sequence shown here is derived from an EMBL/GenBank/DDBJ whole genome shotgun (WGS) entry which is preliminary data.</text>
</comment>
<sequence length="372" mass="40681">MTKSVLYAALTFSLTFLFGCDTDNATVASVSPVSVNTIAVSQSDTFPITEYVGRTRAPEDVQIRPLVSGRLIHKAVSEGADVEKGELLYELDPKPFQVRLNAAKAERAKTKAQLAQAKRTLTRASKLHSEGSLSPLEFEEIQLEHTTALASYEIANSEFDKAQLELDWTQITSPIKGRVSNSEYSLGDIVTPEGQPLTTVVKLDTTWVNISVNETSGLAEFQKAMILNQSHASDFDVNLKLANGIRYPHAGQVGFVDNRVDVETGTITVRLNFPNPQLLLLPGQYVTVEVVDDSIASLSVPSKAVQYDQGGHFVYAVDSQATVQKKYFKWYQQLSDIFLVESGLTLGEHIVVDGLQKVKPGTIVDAAMTEEG</sequence>
<dbReference type="AlphaFoldDB" id="A0A9X3HX77"/>
<dbReference type="EMBL" id="JAKRRY010000012">
    <property type="protein sequence ID" value="MCW8346522.1"/>
    <property type="molecule type" value="Genomic_DNA"/>
</dbReference>
<keyword evidence="3" id="KW-0175">Coiled coil</keyword>
<dbReference type="RefSeq" id="WP_265675076.1">
    <property type="nucleotide sequence ID" value="NZ_JAKRRY010000012.1"/>
</dbReference>
<dbReference type="Gene3D" id="2.40.30.170">
    <property type="match status" value="1"/>
</dbReference>
<dbReference type="InterPro" id="IPR058625">
    <property type="entry name" value="MdtA-like_BSH"/>
</dbReference>
<name>A0A9X3HX77_9VIBR</name>
<dbReference type="InterPro" id="IPR058627">
    <property type="entry name" value="MdtA-like_C"/>
</dbReference>
<feature type="domain" description="Multidrug resistance protein MdtA-like beta-barrel" evidence="7">
    <location>
        <begin position="226"/>
        <end position="290"/>
    </location>
</feature>
<dbReference type="GO" id="GO:0030313">
    <property type="term" value="C:cell envelope"/>
    <property type="evidence" value="ECO:0007669"/>
    <property type="project" value="UniProtKB-SubCell"/>
</dbReference>
<evidence type="ECO:0000259" key="8">
    <source>
        <dbReference type="Pfam" id="PF25967"/>
    </source>
</evidence>
<dbReference type="GO" id="GO:0046677">
    <property type="term" value="P:response to antibiotic"/>
    <property type="evidence" value="ECO:0007669"/>
    <property type="project" value="TreeGrafter"/>
</dbReference>
<dbReference type="Gene3D" id="2.40.50.100">
    <property type="match status" value="1"/>
</dbReference>
<gene>
    <name evidence="9" type="ORF">MD535_10960</name>
</gene>
<dbReference type="InterPro" id="IPR058624">
    <property type="entry name" value="MdtA-like_HH"/>
</dbReference>
<evidence type="ECO:0000313" key="10">
    <source>
        <dbReference type="Proteomes" id="UP001155587"/>
    </source>
</evidence>
<feature type="domain" description="Multidrug resistance protein MdtA-like barrel-sandwich hybrid" evidence="6">
    <location>
        <begin position="60"/>
        <end position="201"/>
    </location>
</feature>
<comment type="subcellular location">
    <subcellularLocation>
        <location evidence="1">Cell inner membrane</location>
        <topology evidence="1">Lipid-anchor</topology>
    </subcellularLocation>
</comment>
<dbReference type="GO" id="GO:0005886">
    <property type="term" value="C:plasma membrane"/>
    <property type="evidence" value="ECO:0007669"/>
    <property type="project" value="TreeGrafter"/>
</dbReference>
<reference evidence="9" key="1">
    <citation type="submission" date="2022-02" db="EMBL/GenBank/DDBJ databases">
        <title>Vibrio sp. nov, a new bacterium isolated from seawater.</title>
        <authorList>
            <person name="Yuan Y."/>
        </authorList>
    </citation>
    <scope>NUCLEOTIDE SEQUENCE</scope>
    <source>
        <strain evidence="9">ZSDZ65</strain>
    </source>
</reference>
<dbReference type="Proteomes" id="UP001155587">
    <property type="component" value="Unassembled WGS sequence"/>
</dbReference>
<feature type="domain" description="Multidrug resistance protein MdtA-like alpha-helical hairpin" evidence="5">
    <location>
        <begin position="100"/>
        <end position="169"/>
    </location>
</feature>